<dbReference type="InterPro" id="IPR008279">
    <property type="entry name" value="PEP-util_enz_mobile_dom"/>
</dbReference>
<dbReference type="AlphaFoldDB" id="A0A918LCD6"/>
<reference evidence="16" key="2">
    <citation type="submission" date="2020-09" db="EMBL/GenBank/DDBJ databases">
        <authorList>
            <person name="Sun Q."/>
            <person name="Ohkuma M."/>
        </authorList>
    </citation>
    <scope>NUCLEOTIDE SEQUENCE</scope>
    <source>
        <strain evidence="16">JCM 4386</strain>
    </source>
</reference>
<keyword evidence="9" id="KW-0762">Sugar transport</keyword>
<protein>
    <recommendedName>
        <fullName evidence="3 9">Phosphoenolpyruvate-protein phosphotransferase</fullName>
        <ecNumber evidence="9">2.7.3.9</ecNumber>
    </recommendedName>
    <alternativeName>
        <fullName evidence="8 9">Phosphotransferase system, enzyme I</fullName>
    </alternativeName>
</protein>
<feature type="active site" description="Proton donor" evidence="10">
    <location>
        <position position="490"/>
    </location>
</feature>
<comment type="catalytic activity">
    <reaction evidence="9">
        <text>L-histidyl-[protein] + phosphoenolpyruvate = N(pros)-phospho-L-histidyl-[protein] + pyruvate</text>
        <dbReference type="Rhea" id="RHEA:23880"/>
        <dbReference type="Rhea" id="RHEA-COMP:9745"/>
        <dbReference type="Rhea" id="RHEA-COMP:9746"/>
        <dbReference type="ChEBI" id="CHEBI:15361"/>
        <dbReference type="ChEBI" id="CHEBI:29979"/>
        <dbReference type="ChEBI" id="CHEBI:58702"/>
        <dbReference type="ChEBI" id="CHEBI:64837"/>
        <dbReference type="EC" id="2.7.3.9"/>
    </reaction>
</comment>
<evidence type="ECO:0000313" key="16">
    <source>
        <dbReference type="EMBL" id="GGS30594.1"/>
    </source>
</evidence>
<proteinExistence type="inferred from homology"/>
<comment type="similarity">
    <text evidence="2 9">Belongs to the PEP-utilizing enzyme family.</text>
</comment>
<evidence type="ECO:0000259" key="13">
    <source>
        <dbReference type="Pfam" id="PF00391"/>
    </source>
</evidence>
<dbReference type="InterPro" id="IPR036618">
    <property type="entry name" value="PtsI_HPr-bd_sf"/>
</dbReference>
<evidence type="ECO:0000256" key="2">
    <source>
        <dbReference type="ARBA" id="ARBA00007837"/>
    </source>
</evidence>
<dbReference type="InterPro" id="IPR000121">
    <property type="entry name" value="PEP_util_C"/>
</dbReference>
<evidence type="ECO:0000256" key="4">
    <source>
        <dbReference type="ARBA" id="ARBA00022679"/>
    </source>
</evidence>
<dbReference type="InterPro" id="IPR023151">
    <property type="entry name" value="PEP_util_CS"/>
</dbReference>
<dbReference type="GO" id="GO:0005737">
    <property type="term" value="C:cytoplasm"/>
    <property type="evidence" value="ECO:0007669"/>
    <property type="project" value="UniProtKB-SubCell"/>
</dbReference>
<comment type="function">
    <text evidence="9">General (non sugar-specific) component of the phosphoenolpyruvate-dependent sugar phosphotransferase system (sugar PTS). This major carbohydrate active-transport system catalyzes the phosphorylation of incoming sugar substrates concomitantly with their translocation across the cell membrane. Enzyme I transfers the phosphoryl group from phosphoenolpyruvate (PEP) to the phosphoryl carrier protein (HPr).</text>
</comment>
<evidence type="ECO:0000256" key="10">
    <source>
        <dbReference type="PIRSR" id="PIRSR000732-1"/>
    </source>
</evidence>
<keyword evidence="5 9" id="KW-0479">Metal-binding</keyword>
<evidence type="ECO:0000256" key="12">
    <source>
        <dbReference type="PIRSR" id="PIRSR000732-3"/>
    </source>
</evidence>
<dbReference type="PRINTS" id="PR01736">
    <property type="entry name" value="PHPHTRNFRASE"/>
</dbReference>
<name>A0A918LCD6_9ACTN</name>
<keyword evidence="4 9" id="KW-0808">Transferase</keyword>
<dbReference type="SUPFAM" id="SSF47831">
    <property type="entry name" value="Enzyme I of the PEP:sugar phosphotransferase system HPr-binding (sub)domain"/>
    <property type="match status" value="1"/>
</dbReference>
<organism evidence="16 17">
    <name type="scientific">Streptomyces humidus</name>
    <dbReference type="NCBI Taxonomy" id="52259"/>
    <lineage>
        <taxon>Bacteria</taxon>
        <taxon>Bacillati</taxon>
        <taxon>Actinomycetota</taxon>
        <taxon>Actinomycetes</taxon>
        <taxon>Kitasatosporales</taxon>
        <taxon>Streptomycetaceae</taxon>
        <taxon>Streptomyces</taxon>
    </lineage>
</organism>
<dbReference type="GO" id="GO:0008965">
    <property type="term" value="F:phosphoenolpyruvate-protein phosphotransferase activity"/>
    <property type="evidence" value="ECO:0007669"/>
    <property type="project" value="UniProtKB-EC"/>
</dbReference>
<dbReference type="GO" id="GO:0009401">
    <property type="term" value="P:phosphoenolpyruvate-dependent sugar phosphotransferase system"/>
    <property type="evidence" value="ECO:0007669"/>
    <property type="project" value="UniProtKB-KW"/>
</dbReference>
<dbReference type="Pfam" id="PF05524">
    <property type="entry name" value="PEP-utilisers_N"/>
    <property type="match status" value="1"/>
</dbReference>
<evidence type="ECO:0000313" key="17">
    <source>
        <dbReference type="Proteomes" id="UP000606194"/>
    </source>
</evidence>
<dbReference type="InterPro" id="IPR008731">
    <property type="entry name" value="PTS_EIN"/>
</dbReference>
<keyword evidence="9" id="KW-0813">Transport</keyword>
<feature type="binding site" evidence="11">
    <location>
        <position position="331"/>
    </location>
    <ligand>
        <name>phosphoenolpyruvate</name>
        <dbReference type="ChEBI" id="CHEBI:58702"/>
    </ligand>
</feature>
<dbReference type="Gene3D" id="3.20.20.60">
    <property type="entry name" value="Phosphoenolpyruvate-binding domains"/>
    <property type="match status" value="1"/>
</dbReference>
<keyword evidence="6 9" id="KW-0418">Kinase</keyword>
<feature type="binding site" evidence="12">
    <location>
        <position position="443"/>
    </location>
    <ligand>
        <name>Mg(2+)</name>
        <dbReference type="ChEBI" id="CHEBI:18420"/>
    </ligand>
</feature>
<dbReference type="GO" id="GO:0046872">
    <property type="term" value="F:metal ion binding"/>
    <property type="evidence" value="ECO:0007669"/>
    <property type="project" value="UniProtKB-KW"/>
</dbReference>
<evidence type="ECO:0000256" key="9">
    <source>
        <dbReference type="PIRNR" id="PIRNR000732"/>
    </source>
</evidence>
<sequence length="560" mass="57714">MTTTSNTLRGTPVVPGVAYGPVARVSTEIPLSAVDAYGLRPPGDPEELLAEYDSAVGMVTDSLHARSVNASGSAAEVLVATAALARDKGLRRAVRKRLEAGDPLLTAVSGAVGEFTALFTRAGGLMAERVTDLEDIGRRITARIVGVEEPGLVLPAEPGVLVAEDLAPADTAGLDPVRVLALVTERGGPTSHTAIIARQLGLPCVVGASGVTSIADGTRVLVDAASGTIESEPDETHANRRVVQDRAWRERLATWSGPARTADGAAVKLLANVADGRSARAAAPTPVQGAGLFRTELCFLGRETEPDVETQAAIYAEVLTSFDAGRTVVIRTLDAGSDKPIPYATSAGEDNPALGVRGLRLSFGNPGLLERQLDAVALAAATTGTSPWVMAPMVATVDEAAGFAARVRSRGLIAGIMVETPAAALLADRILEAVDFVSIGTNDLTQYAMAADRLAADLAHLTDPWQPAVLRLVAMTAEAGRRLGKPVGVCGEAAADPLLAAVLVGLGVTSLSMAPAAVPAVGVQLESVTVEECREAAENVLEAVDPQEAREFARAVLTPS</sequence>
<keyword evidence="7 9" id="KW-0460">Magnesium</keyword>
<dbReference type="EC" id="2.7.3.9" evidence="9"/>
<dbReference type="Gene3D" id="3.50.30.10">
    <property type="entry name" value="Phosphohistidine domain"/>
    <property type="match status" value="1"/>
</dbReference>
<dbReference type="GO" id="GO:0016301">
    <property type="term" value="F:kinase activity"/>
    <property type="evidence" value="ECO:0007669"/>
    <property type="project" value="UniProtKB-KW"/>
</dbReference>
<dbReference type="SUPFAM" id="SSF52009">
    <property type="entry name" value="Phosphohistidine domain"/>
    <property type="match status" value="1"/>
</dbReference>
<feature type="binding site" evidence="11">
    <location>
        <begin position="442"/>
        <end position="443"/>
    </location>
    <ligand>
        <name>phosphoenolpyruvate</name>
        <dbReference type="ChEBI" id="CHEBI:58702"/>
    </ligand>
</feature>
<feature type="active site" description="Tele-phosphohistidine intermediate" evidence="10">
    <location>
        <position position="192"/>
    </location>
</feature>
<keyword evidence="9" id="KW-0598">Phosphotransferase system</keyword>
<dbReference type="InterPro" id="IPR018274">
    <property type="entry name" value="PEP_util_AS"/>
</dbReference>
<evidence type="ECO:0000256" key="5">
    <source>
        <dbReference type="ARBA" id="ARBA00022723"/>
    </source>
</evidence>
<feature type="binding site" evidence="11">
    <location>
        <position position="453"/>
    </location>
    <ligand>
        <name>phosphoenolpyruvate</name>
        <dbReference type="ChEBI" id="CHEBI:58702"/>
    </ligand>
</feature>
<gene>
    <name evidence="16" type="primary">ptsI</name>
    <name evidence="16" type="ORF">GCM10010269_81400</name>
</gene>
<evidence type="ECO:0000256" key="8">
    <source>
        <dbReference type="ARBA" id="ARBA00033235"/>
    </source>
</evidence>
<dbReference type="RefSeq" id="WP_190154356.1">
    <property type="nucleotide sequence ID" value="NZ_BMTL01000066.1"/>
</dbReference>
<dbReference type="PANTHER" id="PTHR46244:SF3">
    <property type="entry name" value="PHOSPHOENOLPYRUVATE-PROTEIN PHOSPHOTRANSFERASE"/>
    <property type="match status" value="1"/>
</dbReference>
<accession>A0A918LCD6</accession>
<dbReference type="Pfam" id="PF00391">
    <property type="entry name" value="PEP-utilizers"/>
    <property type="match status" value="1"/>
</dbReference>
<dbReference type="InterPro" id="IPR050499">
    <property type="entry name" value="PEP-utilizing_PTS_enzyme"/>
</dbReference>
<keyword evidence="17" id="KW-1185">Reference proteome</keyword>
<evidence type="ECO:0000256" key="6">
    <source>
        <dbReference type="ARBA" id="ARBA00022777"/>
    </source>
</evidence>
<reference evidence="16" key="1">
    <citation type="journal article" date="2014" name="Int. J. Syst. Evol. Microbiol.">
        <title>Complete genome sequence of Corynebacterium casei LMG S-19264T (=DSM 44701T), isolated from a smear-ripened cheese.</title>
        <authorList>
            <consortium name="US DOE Joint Genome Institute (JGI-PGF)"/>
            <person name="Walter F."/>
            <person name="Albersmeier A."/>
            <person name="Kalinowski J."/>
            <person name="Ruckert C."/>
        </authorList>
    </citation>
    <scope>NUCLEOTIDE SEQUENCE</scope>
    <source>
        <strain evidence="16">JCM 4386</strain>
    </source>
</reference>
<dbReference type="PROSITE" id="PS00742">
    <property type="entry name" value="PEP_ENZYMES_2"/>
    <property type="match status" value="1"/>
</dbReference>
<evidence type="ECO:0000259" key="15">
    <source>
        <dbReference type="Pfam" id="PF05524"/>
    </source>
</evidence>
<dbReference type="Gene3D" id="1.10.274.10">
    <property type="entry name" value="PtsI, HPr-binding domain"/>
    <property type="match status" value="1"/>
</dbReference>
<feature type="binding site" evidence="12">
    <location>
        <position position="419"/>
    </location>
    <ligand>
        <name>Mg(2+)</name>
        <dbReference type="ChEBI" id="CHEBI:18420"/>
    </ligand>
</feature>
<dbReference type="Proteomes" id="UP000606194">
    <property type="component" value="Unassembled WGS sequence"/>
</dbReference>
<feature type="binding site" evidence="11">
    <location>
        <position position="294"/>
    </location>
    <ligand>
        <name>phosphoenolpyruvate</name>
        <dbReference type="ChEBI" id="CHEBI:58702"/>
    </ligand>
</feature>
<feature type="domain" description="PEP-utilising enzyme mobile" evidence="13">
    <location>
        <begin position="157"/>
        <end position="227"/>
    </location>
</feature>
<evidence type="ECO:0000259" key="14">
    <source>
        <dbReference type="Pfam" id="PF02896"/>
    </source>
</evidence>
<dbReference type="EMBL" id="BMTL01000066">
    <property type="protein sequence ID" value="GGS30594.1"/>
    <property type="molecule type" value="Genomic_DNA"/>
</dbReference>
<dbReference type="PIRSF" id="PIRSF000732">
    <property type="entry name" value="PTS_enzyme_I"/>
    <property type="match status" value="1"/>
</dbReference>
<dbReference type="InterPro" id="IPR040442">
    <property type="entry name" value="Pyrv_kinase-like_dom_sf"/>
</dbReference>
<comment type="caution">
    <text evidence="16">The sequence shown here is derived from an EMBL/GenBank/DDBJ whole genome shotgun (WGS) entry which is preliminary data.</text>
</comment>
<evidence type="ECO:0000256" key="11">
    <source>
        <dbReference type="PIRSR" id="PIRSR000732-2"/>
    </source>
</evidence>
<dbReference type="SUPFAM" id="SSF51621">
    <property type="entry name" value="Phosphoenolpyruvate/pyruvate domain"/>
    <property type="match status" value="1"/>
</dbReference>
<dbReference type="InterPro" id="IPR015813">
    <property type="entry name" value="Pyrv/PenolPyrv_kinase-like_dom"/>
</dbReference>
<comment type="subcellular location">
    <subcellularLocation>
        <location evidence="9">Cytoplasm</location>
    </subcellularLocation>
</comment>
<evidence type="ECO:0000256" key="3">
    <source>
        <dbReference type="ARBA" id="ARBA00016544"/>
    </source>
</evidence>
<evidence type="ECO:0000256" key="1">
    <source>
        <dbReference type="ARBA" id="ARBA00001946"/>
    </source>
</evidence>
<dbReference type="Pfam" id="PF02896">
    <property type="entry name" value="PEP-utilizers_C"/>
    <property type="match status" value="1"/>
</dbReference>
<feature type="domain" description="Phosphotransferase system enzyme I N-terminal" evidence="15">
    <location>
        <begin position="9"/>
        <end position="129"/>
    </location>
</feature>
<dbReference type="PANTHER" id="PTHR46244">
    <property type="entry name" value="PHOSPHOENOLPYRUVATE-PROTEIN PHOSPHOTRANSFERASE"/>
    <property type="match status" value="1"/>
</dbReference>
<comment type="cofactor">
    <cofactor evidence="1 9 12">
        <name>Mg(2+)</name>
        <dbReference type="ChEBI" id="CHEBI:18420"/>
    </cofactor>
</comment>
<dbReference type="PROSITE" id="PS00370">
    <property type="entry name" value="PEP_ENZYMES_PHOS_SITE"/>
    <property type="match status" value="1"/>
</dbReference>
<keyword evidence="9" id="KW-0963">Cytoplasm</keyword>
<evidence type="ECO:0000256" key="7">
    <source>
        <dbReference type="ARBA" id="ARBA00022842"/>
    </source>
</evidence>
<dbReference type="InterPro" id="IPR024692">
    <property type="entry name" value="PTS_EI"/>
</dbReference>
<feature type="domain" description="PEP-utilising enzyme C-terminal" evidence="14">
    <location>
        <begin position="258"/>
        <end position="527"/>
    </location>
</feature>
<dbReference type="InterPro" id="IPR036637">
    <property type="entry name" value="Phosphohistidine_dom_sf"/>
</dbReference>